<dbReference type="Proteomes" id="UP000664698">
    <property type="component" value="Unassembled WGS sequence"/>
</dbReference>
<protein>
    <submittedName>
        <fullName evidence="1">Porin</fullName>
    </submittedName>
</protein>
<gene>
    <name evidence="1" type="ORF">J0A67_10535</name>
</gene>
<dbReference type="Pfam" id="PF07396">
    <property type="entry name" value="Porin_O_P"/>
    <property type="match status" value="1"/>
</dbReference>
<dbReference type="InterPro" id="IPR010870">
    <property type="entry name" value="Porin_O/P"/>
</dbReference>
<proteinExistence type="predicted"/>
<reference evidence="1 2" key="1">
    <citation type="submission" date="2021-03" db="EMBL/GenBank/DDBJ databases">
        <title>novel species isolated from a fishpond in China.</title>
        <authorList>
            <person name="Lu H."/>
            <person name="Cai Z."/>
        </authorList>
    </citation>
    <scope>NUCLEOTIDE SEQUENCE [LARGE SCALE GENOMIC DNA]</scope>
    <source>
        <strain evidence="1 2">JCM 31546</strain>
    </source>
</reference>
<dbReference type="EMBL" id="JAFKCW010000002">
    <property type="protein sequence ID" value="MBN7801299.1"/>
    <property type="molecule type" value="Genomic_DNA"/>
</dbReference>
<comment type="caution">
    <text evidence="1">The sequence shown here is derived from an EMBL/GenBank/DDBJ whole genome shotgun (WGS) entry which is preliminary data.</text>
</comment>
<dbReference type="Gene3D" id="2.40.160.10">
    <property type="entry name" value="Porin"/>
    <property type="match status" value="1"/>
</dbReference>
<evidence type="ECO:0000313" key="1">
    <source>
        <dbReference type="EMBL" id="MBN7801299.1"/>
    </source>
</evidence>
<dbReference type="InterPro" id="IPR023614">
    <property type="entry name" value="Porin_dom_sf"/>
</dbReference>
<evidence type="ECO:0000313" key="2">
    <source>
        <dbReference type="Proteomes" id="UP000664698"/>
    </source>
</evidence>
<keyword evidence="2" id="KW-1185">Reference proteome</keyword>
<organism evidence="1 2">
    <name type="scientific">Algoriphagus aestuariicola</name>
    <dbReference type="NCBI Taxonomy" id="1852016"/>
    <lineage>
        <taxon>Bacteria</taxon>
        <taxon>Pseudomonadati</taxon>
        <taxon>Bacteroidota</taxon>
        <taxon>Cytophagia</taxon>
        <taxon>Cytophagales</taxon>
        <taxon>Cyclobacteriaceae</taxon>
        <taxon>Algoriphagus</taxon>
    </lineage>
</organism>
<name>A0ABS3BUC5_9BACT</name>
<sequence length="450" mass="51088">MLLSQRKTINLDRGGKLPLVIVPPRSMLTLILVVFFLNSARSFAQDTTAVVIPDGTMGEVLEPIDTLEEKKFPRNVNIFTGRYSSFRIGMGFLYEFAGFSQDEAGRRQMDSAGVVLENQFKVRDFRVFASGQLTTRRVISWKIGLMYDGAAREWLMRETGLTIAVPEISGHIFVGRTKEGYSQNKVMNGYAGWTMERQMGLDVIPILADGIKWIGFFSKHRIFWNVGIYDNFFSKHQGFSTYNWQTVARVGWLPISNSEKKVQLHMGMSYRYGQVYEGQIRIRSRPEANPAPFFIDTDLLQSDYSNHLGLEVYYTKGKLMLGSEYNFHKFDLNSGGKALFHGGDAVVSYIFTGASRPYSTVSGVYSFVPVKKSVFQGGWGELEGVFRVSNLDLEDGGVQGGKFWRLTPMVNWYMTRYLRLEVAYGYGVLDRFGLKGATQFFQTRIQLAIL</sequence>
<accession>A0ABS3BUC5</accession>